<comment type="caution">
    <text evidence="2">The sequence shown here is derived from an EMBL/GenBank/DDBJ whole genome shotgun (WGS) entry which is preliminary data.</text>
</comment>
<feature type="region of interest" description="Disordered" evidence="1">
    <location>
        <begin position="104"/>
        <end position="133"/>
    </location>
</feature>
<gene>
    <name evidence="2" type="ORF">E5288_WYG019273</name>
</gene>
<dbReference type="Proteomes" id="UP000322234">
    <property type="component" value="Unassembled WGS sequence"/>
</dbReference>
<feature type="compositionally biased region" description="Low complexity" evidence="1">
    <location>
        <begin position="214"/>
        <end position="229"/>
    </location>
</feature>
<dbReference type="EMBL" id="VBQZ03000168">
    <property type="protein sequence ID" value="MXQ96654.1"/>
    <property type="molecule type" value="Genomic_DNA"/>
</dbReference>
<keyword evidence="3" id="KW-1185">Reference proteome</keyword>
<feature type="compositionally biased region" description="Polar residues" evidence="1">
    <location>
        <begin position="280"/>
        <end position="299"/>
    </location>
</feature>
<dbReference type="AlphaFoldDB" id="A0A6B0S9C3"/>
<feature type="compositionally biased region" description="Basic and acidic residues" evidence="1">
    <location>
        <begin position="1"/>
        <end position="11"/>
    </location>
</feature>
<evidence type="ECO:0000256" key="1">
    <source>
        <dbReference type="SAM" id="MobiDB-lite"/>
    </source>
</evidence>
<feature type="compositionally biased region" description="Basic and acidic residues" evidence="1">
    <location>
        <begin position="121"/>
        <end position="130"/>
    </location>
</feature>
<feature type="compositionally biased region" description="Polar residues" evidence="1">
    <location>
        <begin position="352"/>
        <end position="361"/>
    </location>
</feature>
<feature type="compositionally biased region" description="Polar residues" evidence="1">
    <location>
        <begin position="368"/>
        <end position="382"/>
    </location>
</feature>
<protein>
    <recommendedName>
        <fullName evidence="4">MACRO domain-containing protein 2</fullName>
    </recommendedName>
</protein>
<accession>A0A6B0S9C3</accession>
<evidence type="ECO:0000313" key="2">
    <source>
        <dbReference type="EMBL" id="MXQ96654.1"/>
    </source>
</evidence>
<reference evidence="2" key="1">
    <citation type="submission" date="2019-10" db="EMBL/GenBank/DDBJ databases">
        <title>The sequence and de novo assembly of the wild yak genome.</title>
        <authorList>
            <person name="Liu Y."/>
        </authorList>
    </citation>
    <scope>NUCLEOTIDE SEQUENCE [LARGE SCALE GENOMIC DNA]</scope>
    <source>
        <strain evidence="2">WY2019</strain>
    </source>
</reference>
<sequence length="382" mass="41810">MQADIEKRGSDSEVLLSADDSPLRDCPRSYRSLAPPSVGIKTALALKGGADYSGNIYKVPVMRQDLHDAKMSTDAKVDRIIFCVFLEVDFKIYKKKMGEFFPAEGLEPKDHSPPHKKSKAKKPEGSKDSSEGISKCSRITGKFFILYPFSPECESEIADSGLNHFKRSLSCPPHRLTSHFSPTFGFPALLPTLTDENGPEEKQSAEEIEEQSQDADGTSTASAPSPSSEEAVEVCKDEDSAEDDNITKDNEATDHPVCDQEHPSGQENDSTKKEVKPEAESQSSYMETEDSNYNISELPSVSFHLELSSNQEDAMIVEQPEVTPLTDDQGENEGGKDQGGNTPRVPVKSEGSVDTESSTSPDVDMNCQVESVNDPTESQQED</sequence>
<feature type="compositionally biased region" description="Basic and acidic residues" evidence="1">
    <location>
        <begin position="245"/>
        <end position="279"/>
    </location>
</feature>
<feature type="region of interest" description="Disordered" evidence="1">
    <location>
        <begin position="187"/>
        <end position="382"/>
    </location>
</feature>
<evidence type="ECO:0000313" key="3">
    <source>
        <dbReference type="Proteomes" id="UP000322234"/>
    </source>
</evidence>
<name>A0A6B0S9C3_9CETA</name>
<organism evidence="2 3">
    <name type="scientific">Bos mutus</name>
    <name type="common">wild yak</name>
    <dbReference type="NCBI Taxonomy" id="72004"/>
    <lineage>
        <taxon>Eukaryota</taxon>
        <taxon>Metazoa</taxon>
        <taxon>Chordata</taxon>
        <taxon>Craniata</taxon>
        <taxon>Vertebrata</taxon>
        <taxon>Euteleostomi</taxon>
        <taxon>Mammalia</taxon>
        <taxon>Eutheria</taxon>
        <taxon>Laurasiatheria</taxon>
        <taxon>Artiodactyla</taxon>
        <taxon>Ruminantia</taxon>
        <taxon>Pecora</taxon>
        <taxon>Bovidae</taxon>
        <taxon>Bovinae</taxon>
        <taxon>Bos</taxon>
    </lineage>
</organism>
<evidence type="ECO:0008006" key="4">
    <source>
        <dbReference type="Google" id="ProtNLM"/>
    </source>
</evidence>
<feature type="region of interest" description="Disordered" evidence="1">
    <location>
        <begin position="1"/>
        <end position="21"/>
    </location>
</feature>
<proteinExistence type="predicted"/>